<dbReference type="PANTHER" id="PTHR43312">
    <property type="entry name" value="D-THREO-ALDOSE 1-DEHYDROGENASE"/>
    <property type="match status" value="1"/>
</dbReference>
<protein>
    <recommendedName>
        <fullName evidence="1">NADP-dependent oxidoreductase domain-containing protein</fullName>
    </recommendedName>
</protein>
<dbReference type="Pfam" id="PF00248">
    <property type="entry name" value="Aldo_ket_red"/>
    <property type="match status" value="1"/>
</dbReference>
<sequence length="216" mass="24625">MQLHNPSPHIFQYNHEILNWVDQLIKKGIIRAFGVSVRSPEEGIGAIEKLKADSIQVNFNLLDHRAIESGLMKSASINQVSLIARTPLCFGFLSGKLYKTTHFDKQDHRSRWPSQQIQNWIEGSKKILSCKTNSSTQTDTQFALRFCLSYPQIATAIPGILNDLEVEENIKASDLGPLKDNEVQKVQKFYHEVRFLFEKKNLQKTKSQDLDTINGV</sequence>
<evidence type="ECO:0000313" key="2">
    <source>
        <dbReference type="EMBL" id="SVE26293.1"/>
    </source>
</evidence>
<feature type="domain" description="NADP-dependent oxidoreductase" evidence="1">
    <location>
        <begin position="2"/>
        <end position="189"/>
    </location>
</feature>
<accession>A0A383C2K0</accession>
<reference evidence="2" key="1">
    <citation type="submission" date="2018-05" db="EMBL/GenBank/DDBJ databases">
        <authorList>
            <person name="Lanie J.A."/>
            <person name="Ng W.-L."/>
            <person name="Kazmierczak K.M."/>
            <person name="Andrzejewski T.M."/>
            <person name="Davidsen T.M."/>
            <person name="Wayne K.J."/>
            <person name="Tettelin H."/>
            <person name="Glass J.I."/>
            <person name="Rusch D."/>
            <person name="Podicherti R."/>
            <person name="Tsui H.-C.T."/>
            <person name="Winkler M.E."/>
        </authorList>
    </citation>
    <scope>NUCLEOTIDE SEQUENCE</scope>
</reference>
<name>A0A383C2K0_9ZZZZ</name>
<dbReference type="InterPro" id="IPR053135">
    <property type="entry name" value="AKR2_Oxidoreductase"/>
</dbReference>
<evidence type="ECO:0000259" key="1">
    <source>
        <dbReference type="Pfam" id="PF00248"/>
    </source>
</evidence>
<dbReference type="PANTHER" id="PTHR43312:SF1">
    <property type="entry name" value="NADP-DEPENDENT OXIDOREDUCTASE DOMAIN-CONTAINING PROTEIN"/>
    <property type="match status" value="1"/>
</dbReference>
<dbReference type="Gene3D" id="3.20.20.100">
    <property type="entry name" value="NADP-dependent oxidoreductase domain"/>
    <property type="match status" value="1"/>
</dbReference>
<dbReference type="EMBL" id="UINC01205221">
    <property type="protein sequence ID" value="SVE26293.1"/>
    <property type="molecule type" value="Genomic_DNA"/>
</dbReference>
<proteinExistence type="predicted"/>
<organism evidence="2">
    <name type="scientific">marine metagenome</name>
    <dbReference type="NCBI Taxonomy" id="408172"/>
    <lineage>
        <taxon>unclassified sequences</taxon>
        <taxon>metagenomes</taxon>
        <taxon>ecological metagenomes</taxon>
    </lineage>
</organism>
<dbReference type="InterPro" id="IPR023210">
    <property type="entry name" value="NADP_OxRdtase_dom"/>
</dbReference>
<dbReference type="AlphaFoldDB" id="A0A383C2K0"/>
<gene>
    <name evidence="2" type="ORF">METZ01_LOCUS479147</name>
</gene>
<dbReference type="SUPFAM" id="SSF51430">
    <property type="entry name" value="NAD(P)-linked oxidoreductase"/>
    <property type="match status" value="1"/>
</dbReference>
<dbReference type="InterPro" id="IPR036812">
    <property type="entry name" value="NAD(P)_OxRdtase_dom_sf"/>
</dbReference>